<feature type="non-terminal residue" evidence="1">
    <location>
        <position position="1"/>
    </location>
</feature>
<accession>A0ACB6RZH5</accession>
<keyword evidence="2" id="KW-1185">Reference proteome</keyword>
<comment type="caution">
    <text evidence="1">The sequence shown here is derived from an EMBL/GenBank/DDBJ whole genome shotgun (WGS) entry which is preliminary data.</text>
</comment>
<dbReference type="EMBL" id="MU006718">
    <property type="protein sequence ID" value="KAF2627118.1"/>
    <property type="molecule type" value="Genomic_DNA"/>
</dbReference>
<reference evidence="1" key="1">
    <citation type="journal article" date="2020" name="Stud. Mycol.">
        <title>101 Dothideomycetes genomes: a test case for predicting lifestyles and emergence of pathogens.</title>
        <authorList>
            <person name="Haridas S."/>
            <person name="Albert R."/>
            <person name="Binder M."/>
            <person name="Bloem J."/>
            <person name="Labutti K."/>
            <person name="Salamov A."/>
            <person name="Andreopoulos B."/>
            <person name="Baker S."/>
            <person name="Barry K."/>
            <person name="Bills G."/>
            <person name="Bluhm B."/>
            <person name="Cannon C."/>
            <person name="Castanera R."/>
            <person name="Culley D."/>
            <person name="Daum C."/>
            <person name="Ezra D."/>
            <person name="Gonzalez J."/>
            <person name="Henrissat B."/>
            <person name="Kuo A."/>
            <person name="Liang C."/>
            <person name="Lipzen A."/>
            <person name="Lutzoni F."/>
            <person name="Magnuson J."/>
            <person name="Mondo S."/>
            <person name="Nolan M."/>
            <person name="Ohm R."/>
            <person name="Pangilinan J."/>
            <person name="Park H.-J."/>
            <person name="Ramirez L."/>
            <person name="Alfaro M."/>
            <person name="Sun H."/>
            <person name="Tritt A."/>
            <person name="Yoshinaga Y."/>
            <person name="Zwiers L.-H."/>
            <person name="Turgeon B."/>
            <person name="Goodwin S."/>
            <person name="Spatafora J."/>
            <person name="Crous P."/>
            <person name="Grigoriev I."/>
        </authorList>
    </citation>
    <scope>NUCLEOTIDE SEQUENCE</scope>
    <source>
        <strain evidence="1">CBS 525.71</strain>
    </source>
</reference>
<protein>
    <submittedName>
        <fullName evidence="1">Uncharacterized protein</fullName>
    </submittedName>
</protein>
<organism evidence="1 2">
    <name type="scientific">Macroventuria anomochaeta</name>
    <dbReference type="NCBI Taxonomy" id="301207"/>
    <lineage>
        <taxon>Eukaryota</taxon>
        <taxon>Fungi</taxon>
        <taxon>Dikarya</taxon>
        <taxon>Ascomycota</taxon>
        <taxon>Pezizomycotina</taxon>
        <taxon>Dothideomycetes</taxon>
        <taxon>Pleosporomycetidae</taxon>
        <taxon>Pleosporales</taxon>
        <taxon>Pleosporineae</taxon>
        <taxon>Didymellaceae</taxon>
        <taxon>Macroventuria</taxon>
    </lineage>
</organism>
<evidence type="ECO:0000313" key="2">
    <source>
        <dbReference type="Proteomes" id="UP000799754"/>
    </source>
</evidence>
<sequence length="109" mass="12546">HYAEKLLPKNCNAYTSMVAQSDELRPDVPIDRRYEWFLQEDNDASHGTCNPNLLPTVSRHDRGVASLSQLANSPNVSPIESMWNIIKKRFRQQLHQIKSIVKLKAALQY</sequence>
<dbReference type="Proteomes" id="UP000799754">
    <property type="component" value="Unassembled WGS sequence"/>
</dbReference>
<name>A0ACB6RZH5_9PLEO</name>
<evidence type="ECO:0000313" key="1">
    <source>
        <dbReference type="EMBL" id="KAF2627118.1"/>
    </source>
</evidence>
<gene>
    <name evidence="1" type="ORF">BU25DRAFT_342464</name>
</gene>
<proteinExistence type="predicted"/>